<feature type="region of interest" description="Disordered" evidence="1">
    <location>
        <begin position="224"/>
        <end position="268"/>
    </location>
</feature>
<evidence type="ECO:0000256" key="1">
    <source>
        <dbReference type="SAM" id="MobiDB-lite"/>
    </source>
</evidence>
<evidence type="ECO:0000313" key="4">
    <source>
        <dbReference type="Proteomes" id="UP000184255"/>
    </source>
</evidence>
<name>A0A1L7THI5_FUSMA</name>
<evidence type="ECO:0000256" key="2">
    <source>
        <dbReference type="SAM" id="SignalP"/>
    </source>
</evidence>
<feature type="region of interest" description="Disordered" evidence="1">
    <location>
        <begin position="495"/>
        <end position="517"/>
    </location>
</feature>
<accession>A0A1L7THI5</accession>
<protein>
    <submittedName>
        <fullName evidence="3">Uncharacterized protein</fullName>
    </submittedName>
</protein>
<proteinExistence type="predicted"/>
<keyword evidence="4" id="KW-1185">Reference proteome</keyword>
<gene>
    <name evidence="3" type="ORF">FMAN_03428</name>
</gene>
<feature type="chain" id="PRO_5012476516" evidence="2">
    <location>
        <begin position="21"/>
        <end position="652"/>
    </location>
</feature>
<feature type="compositionally biased region" description="Polar residues" evidence="1">
    <location>
        <begin position="495"/>
        <end position="506"/>
    </location>
</feature>
<feature type="compositionally biased region" description="Polar residues" evidence="1">
    <location>
        <begin position="115"/>
        <end position="132"/>
    </location>
</feature>
<comment type="caution">
    <text evidence="3">The sequence shown here is derived from an EMBL/GenBank/DDBJ whole genome shotgun (WGS) entry which is preliminary data.</text>
</comment>
<feature type="signal peptide" evidence="2">
    <location>
        <begin position="1"/>
        <end position="20"/>
    </location>
</feature>
<dbReference type="RefSeq" id="XP_041682728.1">
    <property type="nucleotide sequence ID" value="XM_041832245.1"/>
</dbReference>
<dbReference type="VEuPathDB" id="FungiDB:FMAN_03428"/>
<feature type="region of interest" description="Disordered" evidence="1">
    <location>
        <begin position="20"/>
        <end position="207"/>
    </location>
</feature>
<dbReference type="GeneID" id="65082699"/>
<keyword evidence="2" id="KW-0732">Signal</keyword>
<feature type="compositionally biased region" description="Polar residues" evidence="1">
    <location>
        <begin position="91"/>
        <end position="105"/>
    </location>
</feature>
<dbReference type="Proteomes" id="UP000184255">
    <property type="component" value="Unassembled WGS sequence"/>
</dbReference>
<dbReference type="AlphaFoldDB" id="A0A1L7THI5"/>
<feature type="compositionally biased region" description="Acidic residues" evidence="1">
    <location>
        <begin position="242"/>
        <end position="263"/>
    </location>
</feature>
<organism evidence="3 4">
    <name type="scientific">Fusarium mangiferae</name>
    <name type="common">Mango malformation disease fungus</name>
    <dbReference type="NCBI Taxonomy" id="192010"/>
    <lineage>
        <taxon>Eukaryota</taxon>
        <taxon>Fungi</taxon>
        <taxon>Dikarya</taxon>
        <taxon>Ascomycota</taxon>
        <taxon>Pezizomycotina</taxon>
        <taxon>Sordariomycetes</taxon>
        <taxon>Hypocreomycetidae</taxon>
        <taxon>Hypocreales</taxon>
        <taxon>Nectriaceae</taxon>
        <taxon>Fusarium</taxon>
        <taxon>Fusarium fujikuroi species complex</taxon>
    </lineage>
</organism>
<evidence type="ECO:0000313" key="3">
    <source>
        <dbReference type="EMBL" id="CVK94246.1"/>
    </source>
</evidence>
<dbReference type="EMBL" id="FCQH01000006">
    <property type="protein sequence ID" value="CVK94246.1"/>
    <property type="molecule type" value="Genomic_DNA"/>
</dbReference>
<reference evidence="4" key="1">
    <citation type="journal article" date="2016" name="Genome Biol. Evol.">
        <title>Comparative 'omics' of the Fusarium fujikuroi species complex highlights differences in genetic potential and metabolite synthesis.</title>
        <authorList>
            <person name="Niehaus E.-M."/>
            <person name="Muensterkoetter M."/>
            <person name="Proctor R.H."/>
            <person name="Brown D.W."/>
            <person name="Sharon A."/>
            <person name="Idan Y."/>
            <person name="Oren-Young L."/>
            <person name="Sieber C.M."/>
            <person name="Novak O."/>
            <person name="Pencik A."/>
            <person name="Tarkowska D."/>
            <person name="Hromadova K."/>
            <person name="Freeman S."/>
            <person name="Maymon M."/>
            <person name="Elazar M."/>
            <person name="Youssef S.A."/>
            <person name="El-Shabrawy E.S.M."/>
            <person name="Shalaby A.B.A."/>
            <person name="Houterman P."/>
            <person name="Brock N.L."/>
            <person name="Burkhardt I."/>
            <person name="Tsavkelova E.A."/>
            <person name="Dickschat J.S."/>
            <person name="Galuszka P."/>
            <person name="Gueldener U."/>
            <person name="Tudzynski B."/>
        </authorList>
    </citation>
    <scope>NUCLEOTIDE SEQUENCE [LARGE SCALE GENOMIC DNA]</scope>
    <source>
        <strain evidence="4">MRC7560</strain>
    </source>
</reference>
<sequence>MKPSALRLLALASFAPCLISSQDAPLPPEDPASTSLVFVTHGPPRPVIPLPGESATSLADIPGNDEPNPDDDPGATESGSPETKSPGDVDGNTSSAATSTGQDENPSPIDEESQPAVSQTQAPSEGESTVTQDVPGPPQVTSGPAGPRSTAEGDGPPVTAAPGTEPEGEQATVTGSDDDVVTWSAVRDPEHIDNTKTITQTDDDGAIVPIFPGGWWWSRLDGLKGGSLPTGDPKPIDNGKDDPEDDDKDEDDNDDDDDEEEECTTIAPPKCTLTLSYYTGEDGEGTSTRIGSCAPVTGCVSGEQSTTTTTVASDVPRITGVMEKHDFGREDVDLGPMEEDTVKYSAEMFKKWGISSNSTEAEPPKPSCDMYAYGADAGCMELFAASFCDTVEGDKNDAVSRNLTYEDVVGDAKRAVATGAGRRSLRRRQSKCSSHEFDFEWTGGDGSCDLSCSKAYSQLQTKCHRSLYFPGLAAKGSVDVGCGTYSYRVSKNFDSASTVPPSATSQAKTKTAEPKPTTTDVKFEVHNLQCNDKDDFRGHDEISSGAAYDVIFDACTHSDEENLYMTPKSKPYVKEFKDTDSHKHRVTWSWVEGCSMKNEKVSVLDPLDEGLLSRGVMRCVMVLIDAWFGCDNGGVGGSEDVGCVRYKLDSGI</sequence>